<feature type="compositionally biased region" description="Basic and acidic residues" evidence="1">
    <location>
        <begin position="45"/>
        <end position="56"/>
    </location>
</feature>
<comment type="caution">
    <text evidence="2">The sequence shown here is derived from an EMBL/GenBank/DDBJ whole genome shotgun (WGS) entry which is preliminary data.</text>
</comment>
<reference evidence="2 3" key="1">
    <citation type="submission" date="2019-03" db="EMBL/GenBank/DDBJ databases">
        <title>Root nodule microbial communities of legume samples collected from USA, Mexico and Botswana.</title>
        <authorList>
            <person name="Hirsch A."/>
        </authorList>
    </citation>
    <scope>NUCLEOTIDE SEQUENCE [LARGE SCALE GENOMIC DNA]</scope>
    <source>
        <strain evidence="2 3">55</strain>
    </source>
</reference>
<evidence type="ECO:0000256" key="1">
    <source>
        <dbReference type="SAM" id="MobiDB-lite"/>
    </source>
</evidence>
<protein>
    <submittedName>
        <fullName evidence="2">Uncharacterized protein</fullName>
    </submittedName>
</protein>
<gene>
    <name evidence="2" type="ORF">EDD19_101253</name>
</gene>
<proteinExistence type="predicted"/>
<dbReference type="EMBL" id="SMCX01000001">
    <property type="protein sequence ID" value="TCW26833.1"/>
    <property type="molecule type" value="Genomic_DNA"/>
</dbReference>
<evidence type="ECO:0000313" key="2">
    <source>
        <dbReference type="EMBL" id="TCW26833.1"/>
    </source>
</evidence>
<feature type="compositionally biased region" description="Polar residues" evidence="1">
    <location>
        <begin position="1"/>
        <end position="10"/>
    </location>
</feature>
<dbReference type="AlphaFoldDB" id="A0A4R4A003"/>
<sequence>MTPTPVSAPTSGRPPPAAVIASGGAAETPTEDGRVRPLPSTEPGPDSRGRERERVVQRTPGPAPAPDEEVPVPARRAAHALVVMALEVVDRRRAPQNTRGAFPPHLVEMLRSLARTGVPGQHLGPARLHRLHIHAAGAVATDAGPDGNPGSRDYEVCATYARGPRLFAVAARIRVTPTGAGCTALRLV</sequence>
<accession>A0A4R4A003</accession>
<name>A0A4R4A003_9ACTN</name>
<dbReference type="Proteomes" id="UP000295805">
    <property type="component" value="Unassembled WGS sequence"/>
</dbReference>
<evidence type="ECO:0000313" key="3">
    <source>
        <dbReference type="Proteomes" id="UP000295805"/>
    </source>
</evidence>
<organism evidence="2 3">
    <name type="scientific">Dietzia cinnamea</name>
    <dbReference type="NCBI Taxonomy" id="321318"/>
    <lineage>
        <taxon>Bacteria</taxon>
        <taxon>Bacillati</taxon>
        <taxon>Actinomycetota</taxon>
        <taxon>Actinomycetes</taxon>
        <taxon>Mycobacteriales</taxon>
        <taxon>Dietziaceae</taxon>
        <taxon>Dietzia</taxon>
    </lineage>
</organism>
<dbReference type="RefSeq" id="WP_243699568.1">
    <property type="nucleotide sequence ID" value="NZ_CP143053.1"/>
</dbReference>
<dbReference type="GeneID" id="89529936"/>
<feature type="region of interest" description="Disordered" evidence="1">
    <location>
        <begin position="1"/>
        <end position="73"/>
    </location>
</feature>